<keyword evidence="5" id="KW-1185">Reference proteome</keyword>
<dbReference type="NCBIfam" id="TIGR02899">
    <property type="entry name" value="spore_safA"/>
    <property type="match status" value="1"/>
</dbReference>
<evidence type="ECO:0000259" key="3">
    <source>
        <dbReference type="PROSITE" id="PS51782"/>
    </source>
</evidence>
<dbReference type="SMART" id="SM00257">
    <property type="entry name" value="LysM"/>
    <property type="match status" value="1"/>
</dbReference>
<evidence type="ECO:0000313" key="4">
    <source>
        <dbReference type="EMBL" id="ENH96584.1"/>
    </source>
</evidence>
<dbReference type="OrthoDB" id="2033517at2"/>
<dbReference type="eggNOG" id="COG1388">
    <property type="taxonomic scope" value="Bacteria"/>
</dbReference>
<dbReference type="InterPro" id="IPR001387">
    <property type="entry name" value="Cro/C1-type_HTH"/>
</dbReference>
<dbReference type="RefSeq" id="WP_003469567.1">
    <property type="nucleotide sequence ID" value="NZ_APML01000038.1"/>
</dbReference>
<dbReference type="CDD" id="cd00118">
    <property type="entry name" value="LysM"/>
    <property type="match status" value="1"/>
</dbReference>
<dbReference type="Gene3D" id="3.10.350.10">
    <property type="entry name" value="LysM domain"/>
    <property type="match status" value="1"/>
</dbReference>
<reference evidence="4 5" key="1">
    <citation type="submission" date="2013-03" db="EMBL/GenBank/DDBJ databases">
        <title>Draft genome sequence of Gracibacillus halophilus YIM-C55.5, a moderately halophilic and thermophilic organism from the Xiaochaidamu salt lake.</title>
        <authorList>
            <person name="Sugumar T."/>
            <person name="Polireddy D.R."/>
            <person name="Antony A."/>
            <person name="Madhava Y.R."/>
            <person name="Sivakumar N."/>
        </authorList>
    </citation>
    <scope>NUCLEOTIDE SEQUENCE [LARGE SCALE GENOMIC DNA]</scope>
    <source>
        <strain evidence="4 5">YIM-C55.5</strain>
    </source>
</reference>
<feature type="compositionally biased region" description="Low complexity" evidence="1">
    <location>
        <begin position="152"/>
        <end position="175"/>
    </location>
</feature>
<protein>
    <submittedName>
        <fullName evidence="4">Uncharacterized protein</fullName>
    </submittedName>
</protein>
<gene>
    <name evidence="4" type="ORF">J416_09981</name>
</gene>
<dbReference type="STRING" id="1308866.J416_09981"/>
<proteinExistence type="predicted"/>
<dbReference type="PANTHER" id="PTHR33734:SF34">
    <property type="entry name" value="SPOIVD-ASSOCIATED FACTOR A"/>
    <property type="match status" value="1"/>
</dbReference>
<feature type="compositionally biased region" description="Low complexity" evidence="1">
    <location>
        <begin position="344"/>
        <end position="355"/>
    </location>
</feature>
<feature type="region of interest" description="Disordered" evidence="1">
    <location>
        <begin position="139"/>
        <end position="176"/>
    </location>
</feature>
<dbReference type="PATRIC" id="fig|1308866.3.peg.2025"/>
<evidence type="ECO:0000313" key="5">
    <source>
        <dbReference type="Proteomes" id="UP000012283"/>
    </source>
</evidence>
<dbReference type="GO" id="GO:0008932">
    <property type="term" value="F:lytic endotransglycosylase activity"/>
    <property type="evidence" value="ECO:0007669"/>
    <property type="project" value="TreeGrafter"/>
</dbReference>
<dbReference type="EMBL" id="APML01000038">
    <property type="protein sequence ID" value="ENH96584.1"/>
    <property type="molecule type" value="Genomic_DNA"/>
</dbReference>
<evidence type="ECO:0000259" key="2">
    <source>
        <dbReference type="PROSITE" id="PS50943"/>
    </source>
</evidence>
<feature type="compositionally biased region" description="Low complexity" evidence="1">
    <location>
        <begin position="58"/>
        <end position="67"/>
    </location>
</feature>
<feature type="region of interest" description="Disordered" evidence="1">
    <location>
        <begin position="199"/>
        <end position="380"/>
    </location>
</feature>
<dbReference type="SUPFAM" id="SSF54106">
    <property type="entry name" value="LysM domain"/>
    <property type="match status" value="1"/>
</dbReference>
<feature type="domain" description="LysM" evidence="3">
    <location>
        <begin position="2"/>
        <end position="47"/>
    </location>
</feature>
<dbReference type="Proteomes" id="UP000012283">
    <property type="component" value="Unassembled WGS sequence"/>
</dbReference>
<sequence>MKIHIVQQDETLWKIAQKYGVHVDDLIAANPQISNPDMIMPGMKIKVPTSTNKEKQKQQPQTQQPQTMPNTEKKKQEVKPEQTQITPEITEDEGKKWEPLKKEMPSLPFHLNQMPINKEQSLENEKWNKFNDATFDKQLPPMPEEPSQVGGAQEQPQQMPQAQQMPMQQPQMQAPCYSSEGIPYGYGGQMMGPMAGGCNEQPMMHSHHQMPPTSQMPMGQQSQWQPGGQMQQPQWNQGGMQQPQWNQGGMQQPQTYQGAQQPSGMPSGQMQQQPYGQQGMQPWQQSNQQMPPFMGSQNQSQGMQPWQQSQPNQSPSMYPGLTQGGTPGGQSMPGAMPQGGGFQQGMMPFGNQQQPSMGSQPWQPMRPSEDCGCDEENGGE</sequence>
<feature type="compositionally biased region" description="Basic and acidic residues" evidence="1">
    <location>
        <begin position="71"/>
        <end position="80"/>
    </location>
</feature>
<organism evidence="4 5">
    <name type="scientific">Gracilibacillus halophilus YIM-C55.5</name>
    <dbReference type="NCBI Taxonomy" id="1308866"/>
    <lineage>
        <taxon>Bacteria</taxon>
        <taxon>Bacillati</taxon>
        <taxon>Bacillota</taxon>
        <taxon>Bacilli</taxon>
        <taxon>Bacillales</taxon>
        <taxon>Bacillaceae</taxon>
        <taxon>Gracilibacillus</taxon>
    </lineage>
</organism>
<dbReference type="AlphaFoldDB" id="N4WBH6"/>
<dbReference type="PROSITE" id="PS50943">
    <property type="entry name" value="HTH_CROC1"/>
    <property type="match status" value="1"/>
</dbReference>
<feature type="domain" description="HTH cro/C1-type" evidence="2">
    <location>
        <begin position="10"/>
        <end position="26"/>
    </location>
</feature>
<dbReference type="PROSITE" id="PS51782">
    <property type="entry name" value="LYSM"/>
    <property type="match status" value="1"/>
</dbReference>
<feature type="compositionally biased region" description="Acidic residues" evidence="1">
    <location>
        <begin position="371"/>
        <end position="380"/>
    </location>
</feature>
<dbReference type="InterPro" id="IPR018392">
    <property type="entry name" value="LysM"/>
</dbReference>
<accession>N4WBH6</accession>
<dbReference type="InterPro" id="IPR036779">
    <property type="entry name" value="LysM_dom_sf"/>
</dbReference>
<dbReference type="InterPro" id="IPR014248">
    <property type="entry name" value="Spore_coat_assembly_SafA"/>
</dbReference>
<name>N4WBH6_9BACI</name>
<evidence type="ECO:0000256" key="1">
    <source>
        <dbReference type="SAM" id="MobiDB-lite"/>
    </source>
</evidence>
<comment type="caution">
    <text evidence="4">The sequence shown here is derived from an EMBL/GenBank/DDBJ whole genome shotgun (WGS) entry which is preliminary data.</text>
</comment>
<feature type="compositionally biased region" description="Low complexity" evidence="1">
    <location>
        <begin position="215"/>
        <end position="321"/>
    </location>
</feature>
<dbReference type="Pfam" id="PF01476">
    <property type="entry name" value="LysM"/>
    <property type="match status" value="1"/>
</dbReference>
<dbReference type="PANTHER" id="PTHR33734">
    <property type="entry name" value="LYSM DOMAIN-CONTAINING GPI-ANCHORED PROTEIN 2"/>
    <property type="match status" value="1"/>
</dbReference>
<feature type="region of interest" description="Disordered" evidence="1">
    <location>
        <begin position="49"/>
        <end position="99"/>
    </location>
</feature>